<dbReference type="Proteomes" id="UP000256345">
    <property type="component" value="Unassembled WGS sequence"/>
</dbReference>
<evidence type="ECO:0000313" key="4">
    <source>
        <dbReference type="Proteomes" id="UP000256345"/>
    </source>
</evidence>
<keyword evidence="4" id="KW-1185">Reference proteome</keyword>
<protein>
    <submittedName>
        <fullName evidence="3">NLI interacting factor-like phosphatase</fullName>
    </submittedName>
</protein>
<evidence type="ECO:0000256" key="1">
    <source>
        <dbReference type="SAM" id="SignalP"/>
    </source>
</evidence>
<gene>
    <name evidence="3" type="ORF">ATI61_109317</name>
</gene>
<dbReference type="InterPro" id="IPR004274">
    <property type="entry name" value="FCP1_dom"/>
</dbReference>
<dbReference type="EMBL" id="QUMU01000009">
    <property type="protein sequence ID" value="REG27975.1"/>
    <property type="molecule type" value="Genomic_DNA"/>
</dbReference>
<dbReference type="SUPFAM" id="SSF56784">
    <property type="entry name" value="HAD-like"/>
    <property type="match status" value="1"/>
</dbReference>
<evidence type="ECO:0000259" key="2">
    <source>
        <dbReference type="Pfam" id="PF03031"/>
    </source>
</evidence>
<dbReference type="RefSeq" id="WP_147333057.1">
    <property type="nucleotide sequence ID" value="NZ_QUMU01000009.1"/>
</dbReference>
<dbReference type="InterPro" id="IPR036412">
    <property type="entry name" value="HAD-like_sf"/>
</dbReference>
<keyword evidence="1" id="KW-0732">Signal</keyword>
<dbReference type="InterPro" id="IPR023214">
    <property type="entry name" value="HAD_sf"/>
</dbReference>
<accession>A0ABX9JVT2</accession>
<feature type="domain" description="FCP1 homology" evidence="2">
    <location>
        <begin position="142"/>
        <end position="296"/>
    </location>
</feature>
<comment type="caution">
    <text evidence="3">The sequence shown here is derived from an EMBL/GenBank/DDBJ whole genome shotgun (WGS) entry which is preliminary data.</text>
</comment>
<reference evidence="3 4" key="1">
    <citation type="submission" date="2018-08" db="EMBL/GenBank/DDBJ databases">
        <title>Genomic Encyclopedia of Archaeal and Bacterial Type Strains, Phase II (KMG-II): from individual species to whole genera.</title>
        <authorList>
            <person name="Goeker M."/>
        </authorList>
    </citation>
    <scope>NUCLEOTIDE SEQUENCE [LARGE SCALE GENOMIC DNA]</scope>
    <source>
        <strain evidence="3 4">DSM 2261</strain>
    </source>
</reference>
<proteinExistence type="predicted"/>
<evidence type="ECO:0000313" key="3">
    <source>
        <dbReference type="EMBL" id="REG27975.1"/>
    </source>
</evidence>
<sequence length="381" mass="42451">MSRFSLLLLLTTPLLGPFLGCAAGSSAQRTEAPPAATATSMTGTTSRAELEAVTIPALPDWVDKYAGPNEEERRFFNISGLMERFQLARVQAVELQNHYRDLIRSQPPPTPEEAFTTALARVRRGELESRLQPEALGKARFIVVFDLDETLISQYYPAQVGEACHELAIPRKDGVRYVKLVPGWQQAFERIQALGGAIVLFSANVDAPTLELLAHWKLGGVPLTEHPAIAGILTNSYLVLQEKSEGVSDPKKGNPVREPSKDLRVFDETLSRVIIVDDNPTRLFQMRNARIFKKFEAEPFCTTSDPALRRAFEQALPTVVQELEDSVRDMDARGVPFAEAYLPYTSLGQVTVQFLVDSGGFDRARAIEYVRRHPKVVDPRY</sequence>
<feature type="chain" id="PRO_5046287464" evidence="1">
    <location>
        <begin position="23"/>
        <end position="381"/>
    </location>
</feature>
<feature type="signal peptide" evidence="1">
    <location>
        <begin position="1"/>
        <end position="22"/>
    </location>
</feature>
<organism evidence="3 4">
    <name type="scientific">Archangium gephyra</name>
    <dbReference type="NCBI Taxonomy" id="48"/>
    <lineage>
        <taxon>Bacteria</taxon>
        <taxon>Pseudomonadati</taxon>
        <taxon>Myxococcota</taxon>
        <taxon>Myxococcia</taxon>
        <taxon>Myxococcales</taxon>
        <taxon>Cystobacterineae</taxon>
        <taxon>Archangiaceae</taxon>
        <taxon>Archangium</taxon>
    </lineage>
</organism>
<dbReference type="Gene3D" id="3.40.50.1000">
    <property type="entry name" value="HAD superfamily/HAD-like"/>
    <property type="match status" value="1"/>
</dbReference>
<name>A0ABX9JVT2_9BACT</name>
<dbReference type="Pfam" id="PF03031">
    <property type="entry name" value="NIF"/>
    <property type="match status" value="1"/>
</dbReference>